<evidence type="ECO:0000313" key="5">
    <source>
        <dbReference type="EMBL" id="TGU72223.1"/>
    </source>
</evidence>
<dbReference type="NCBIfam" id="NF033749">
    <property type="entry name" value="bact_hemeryth"/>
    <property type="match status" value="1"/>
</dbReference>
<accession>A0A4S1CFW2</accession>
<dbReference type="Gene3D" id="1.20.120.50">
    <property type="entry name" value="Hemerythrin-like"/>
    <property type="match status" value="1"/>
</dbReference>
<dbReference type="EMBL" id="SRSC01000002">
    <property type="protein sequence ID" value="TGU72223.1"/>
    <property type="molecule type" value="Genomic_DNA"/>
</dbReference>
<dbReference type="Proteomes" id="UP000306416">
    <property type="component" value="Unassembled WGS sequence"/>
</dbReference>
<protein>
    <submittedName>
        <fullName evidence="5">Bacteriohemerythrin</fullName>
    </submittedName>
</protein>
<keyword evidence="2" id="KW-0479">Metal-binding</keyword>
<dbReference type="InterPro" id="IPR012312">
    <property type="entry name" value="Hemerythrin-like"/>
</dbReference>
<dbReference type="CDD" id="cd12107">
    <property type="entry name" value="Hemerythrin"/>
    <property type="match status" value="1"/>
</dbReference>
<dbReference type="PANTHER" id="PTHR37164">
    <property type="entry name" value="BACTERIOHEMERYTHRIN"/>
    <property type="match status" value="1"/>
</dbReference>
<gene>
    <name evidence="5" type="ORF">E4633_07880</name>
</gene>
<dbReference type="Pfam" id="PF01814">
    <property type="entry name" value="Hemerythrin"/>
    <property type="match status" value="1"/>
</dbReference>
<name>A0A4S1CFW2_9BACT</name>
<dbReference type="RefSeq" id="WP_135869710.1">
    <property type="nucleotide sequence ID" value="NZ_SRSC01000002.1"/>
</dbReference>
<evidence type="ECO:0000256" key="1">
    <source>
        <dbReference type="ARBA" id="ARBA00010587"/>
    </source>
</evidence>
<dbReference type="InterPro" id="IPR050669">
    <property type="entry name" value="Hemerythrin"/>
</dbReference>
<proteinExistence type="inferred from homology"/>
<dbReference type="AlphaFoldDB" id="A0A4S1CFW2"/>
<dbReference type="PANTHER" id="PTHR37164:SF1">
    <property type="entry name" value="BACTERIOHEMERYTHRIN"/>
    <property type="match status" value="1"/>
</dbReference>
<keyword evidence="3" id="KW-0408">Iron</keyword>
<evidence type="ECO:0000313" key="6">
    <source>
        <dbReference type="Proteomes" id="UP000306416"/>
    </source>
</evidence>
<dbReference type="InterPro" id="IPR035938">
    <property type="entry name" value="Hemerythrin-like_sf"/>
</dbReference>
<comment type="caution">
    <text evidence="5">The sequence shown here is derived from an EMBL/GenBank/DDBJ whole genome shotgun (WGS) entry which is preliminary data.</text>
</comment>
<evidence type="ECO:0000256" key="2">
    <source>
        <dbReference type="ARBA" id="ARBA00022723"/>
    </source>
</evidence>
<dbReference type="GO" id="GO:0046872">
    <property type="term" value="F:metal ion binding"/>
    <property type="evidence" value="ECO:0007669"/>
    <property type="project" value="UniProtKB-KW"/>
</dbReference>
<dbReference type="InterPro" id="IPR012827">
    <property type="entry name" value="Hemerythrin_metal-bd"/>
</dbReference>
<sequence>MHIEWTSDLAIGVDEIDNQHKEIFRRFDSLFAACGEGRGKEEVLKLLLFLDDYVKEHFSAEEHLQMRSGYPDYPAHKAAHHQFVADVEKLTREFRDEGATLPLVIQTNKTLSSWLIQHIKRVDTAFAGYLREQKKI</sequence>
<evidence type="ECO:0000256" key="3">
    <source>
        <dbReference type="ARBA" id="ARBA00023004"/>
    </source>
</evidence>
<evidence type="ECO:0000259" key="4">
    <source>
        <dbReference type="Pfam" id="PF01814"/>
    </source>
</evidence>
<keyword evidence="6" id="KW-1185">Reference proteome</keyword>
<dbReference type="SUPFAM" id="SSF47188">
    <property type="entry name" value="Hemerythrin-like"/>
    <property type="match status" value="1"/>
</dbReference>
<feature type="domain" description="Hemerythrin-like" evidence="4">
    <location>
        <begin position="12"/>
        <end position="127"/>
    </location>
</feature>
<reference evidence="5 6" key="1">
    <citation type="submission" date="2019-04" db="EMBL/GenBank/DDBJ databases">
        <title>Geobacter oryzae sp. nov., ferric-reducing bacteria isolated from paddy soil.</title>
        <authorList>
            <person name="Xu Z."/>
            <person name="Masuda Y."/>
            <person name="Itoh H."/>
            <person name="Senoo K."/>
        </authorList>
    </citation>
    <scope>NUCLEOTIDE SEQUENCE [LARGE SCALE GENOMIC DNA]</scope>
    <source>
        <strain evidence="5 6">Red111</strain>
    </source>
</reference>
<dbReference type="NCBIfam" id="TIGR02481">
    <property type="entry name" value="hemeryth_dom"/>
    <property type="match status" value="1"/>
</dbReference>
<comment type="similarity">
    <text evidence="1">Belongs to the hemerythrin family.</text>
</comment>
<organism evidence="5 6">
    <name type="scientific">Geomonas terrae</name>
    <dbReference type="NCBI Taxonomy" id="2562681"/>
    <lineage>
        <taxon>Bacteria</taxon>
        <taxon>Pseudomonadati</taxon>
        <taxon>Thermodesulfobacteriota</taxon>
        <taxon>Desulfuromonadia</taxon>
        <taxon>Geobacterales</taxon>
        <taxon>Geobacteraceae</taxon>
        <taxon>Geomonas</taxon>
    </lineage>
</organism>